<keyword evidence="6" id="KW-0811">Translocation</keyword>
<name>A0AB40BZ58_DIOCR</name>
<dbReference type="GO" id="GO:0016973">
    <property type="term" value="P:poly(A)+ mRNA export from nucleus"/>
    <property type="evidence" value="ECO:0007669"/>
    <property type="project" value="InterPro"/>
</dbReference>
<evidence type="ECO:0000256" key="9">
    <source>
        <dbReference type="ARBA" id="ARBA00026227"/>
    </source>
</evidence>
<dbReference type="GO" id="GO:0005543">
    <property type="term" value="F:phospholipid binding"/>
    <property type="evidence" value="ECO:0007669"/>
    <property type="project" value="TreeGrafter"/>
</dbReference>
<dbReference type="RefSeq" id="XP_039132788.1">
    <property type="nucleotide sequence ID" value="XM_039276854.1"/>
</dbReference>
<keyword evidence="4" id="KW-0509">mRNA transport</keyword>
<sequence>MVAGTSLISRMVFVQLELPCPKSCPVVAAADPQPQWTLGDLLSEIKTLELQLGNFSSTAIPVRLKEVMHMHPVGFLNFVCREFSHGHDVSVGEPFIMRISDEGVEDSDSDDGERSDKSTGKGTRFSCVDLDLSDLESSEDEGYLKITPHLVHKKGPEDSILLEYEREREIKVKEAVRCKLSSLEASLRFENDLSSALIRVEQGVWARKEADMRFDKQYKRKIAEMTDSHLSAIQRVHEQRCQIEERRIREDAATEEARRKEISLLEEKVQQEKAKAETEARLRAAKLAEEAQKAAREAAIKELKEAAEKEALRARAFVAEALDKHSTEKIQVSPIKVSNNIVSNVDKGIKVLAADNALQIEESRIKFYDEVAKEMMLSSNEEFDRCGRQISKLLRQINKTQQKVRAVSVALVGIIDGPQCPRPISCLLVAQKVVSLCENPNASFDSTAFAWGHVILRVTSQVPAVMDLLIAAMHKACIYTVPKHLRPTESPSKSNDYLKIIGYREEEGRIESSDSYLKRVESYMKLYAAIIQTQVPGIQNPHGLKEGWAWLSTFLNNLPANRTTAVALHAFLKMAGFALYKRYRSQFSKILNFISDNFLTVLKKRDNASKVYVEIEEYLQSKAYLTQPEGWSLQSGLLSRELV</sequence>
<evidence type="ECO:0000256" key="2">
    <source>
        <dbReference type="ARBA" id="ARBA00011056"/>
    </source>
</evidence>
<comment type="similarity">
    <text evidence="2">Belongs to the GLE1 family.</text>
</comment>
<evidence type="ECO:0000256" key="3">
    <source>
        <dbReference type="ARBA" id="ARBA00022448"/>
    </source>
</evidence>
<comment type="subcellular location">
    <subcellularLocation>
        <location evidence="1">Nucleus</location>
        <location evidence="1">Nuclear pore complex</location>
    </subcellularLocation>
</comment>
<dbReference type="PANTHER" id="PTHR12960:SF0">
    <property type="entry name" value="MRNA EXPORT FACTOR GLE1"/>
    <property type="match status" value="1"/>
</dbReference>
<dbReference type="GO" id="GO:0000822">
    <property type="term" value="F:inositol hexakisphosphate binding"/>
    <property type="evidence" value="ECO:0007669"/>
    <property type="project" value="TreeGrafter"/>
</dbReference>
<evidence type="ECO:0000256" key="6">
    <source>
        <dbReference type="ARBA" id="ARBA00023010"/>
    </source>
</evidence>
<evidence type="ECO:0000256" key="10">
    <source>
        <dbReference type="ARBA" id="ARBA00029983"/>
    </source>
</evidence>
<evidence type="ECO:0000256" key="11">
    <source>
        <dbReference type="SAM" id="Coils"/>
    </source>
</evidence>
<evidence type="ECO:0000256" key="1">
    <source>
        <dbReference type="ARBA" id="ARBA00004567"/>
    </source>
</evidence>
<dbReference type="GO" id="GO:0005737">
    <property type="term" value="C:cytoplasm"/>
    <property type="evidence" value="ECO:0007669"/>
    <property type="project" value="TreeGrafter"/>
</dbReference>
<dbReference type="InterPro" id="IPR012476">
    <property type="entry name" value="GLE1"/>
</dbReference>
<dbReference type="PANTHER" id="PTHR12960">
    <property type="entry name" value="GLE-1-RELATED"/>
    <property type="match status" value="1"/>
</dbReference>
<keyword evidence="12" id="KW-1185">Reference proteome</keyword>
<evidence type="ECO:0000256" key="5">
    <source>
        <dbReference type="ARBA" id="ARBA00022927"/>
    </source>
</evidence>
<organism evidence="12 13">
    <name type="scientific">Dioscorea cayennensis subsp. rotundata</name>
    <name type="common">White Guinea yam</name>
    <name type="synonym">Dioscorea rotundata</name>
    <dbReference type="NCBI Taxonomy" id="55577"/>
    <lineage>
        <taxon>Eukaryota</taxon>
        <taxon>Viridiplantae</taxon>
        <taxon>Streptophyta</taxon>
        <taxon>Embryophyta</taxon>
        <taxon>Tracheophyta</taxon>
        <taxon>Spermatophyta</taxon>
        <taxon>Magnoliopsida</taxon>
        <taxon>Liliopsida</taxon>
        <taxon>Dioscoreales</taxon>
        <taxon>Dioscoreaceae</taxon>
        <taxon>Dioscorea</taxon>
    </lineage>
</organism>
<dbReference type="GO" id="GO:0015031">
    <property type="term" value="P:protein transport"/>
    <property type="evidence" value="ECO:0007669"/>
    <property type="project" value="UniProtKB-KW"/>
</dbReference>
<keyword evidence="8" id="KW-0539">Nucleus</keyword>
<gene>
    <name evidence="13" type="primary">LOC120269516</name>
</gene>
<evidence type="ECO:0000313" key="13">
    <source>
        <dbReference type="RefSeq" id="XP_039132788.1"/>
    </source>
</evidence>
<evidence type="ECO:0000256" key="8">
    <source>
        <dbReference type="ARBA" id="ARBA00023242"/>
    </source>
</evidence>
<dbReference type="Gene3D" id="1.25.40.510">
    <property type="entry name" value="GLE1-like"/>
    <property type="match status" value="1"/>
</dbReference>
<proteinExistence type="inferred from homology"/>
<dbReference type="Proteomes" id="UP001515500">
    <property type="component" value="Chromosome 9"/>
</dbReference>
<keyword evidence="5" id="KW-0653">Protein transport</keyword>
<evidence type="ECO:0000256" key="7">
    <source>
        <dbReference type="ARBA" id="ARBA00023132"/>
    </source>
</evidence>
<dbReference type="GO" id="GO:0044614">
    <property type="term" value="C:nuclear pore cytoplasmic filaments"/>
    <property type="evidence" value="ECO:0007669"/>
    <property type="project" value="TreeGrafter"/>
</dbReference>
<dbReference type="GO" id="GO:0031369">
    <property type="term" value="F:translation initiation factor binding"/>
    <property type="evidence" value="ECO:0007669"/>
    <property type="project" value="TreeGrafter"/>
</dbReference>
<evidence type="ECO:0000256" key="4">
    <source>
        <dbReference type="ARBA" id="ARBA00022816"/>
    </source>
</evidence>
<feature type="coiled-coil region" evidence="11">
    <location>
        <begin position="255"/>
        <end position="309"/>
    </location>
</feature>
<dbReference type="AlphaFoldDB" id="A0AB40BZ58"/>
<dbReference type="InterPro" id="IPR038506">
    <property type="entry name" value="GLE1-like_sf"/>
</dbReference>
<dbReference type="Pfam" id="PF07817">
    <property type="entry name" value="GLE1"/>
    <property type="match status" value="1"/>
</dbReference>
<reference evidence="13" key="1">
    <citation type="submission" date="2025-08" db="UniProtKB">
        <authorList>
            <consortium name="RefSeq"/>
        </authorList>
    </citation>
    <scope>IDENTIFICATION</scope>
</reference>
<keyword evidence="3" id="KW-0813">Transport</keyword>
<accession>A0AB40BZ58</accession>
<protein>
    <recommendedName>
        <fullName evidence="9">mRNA export factor GLE1</fullName>
    </recommendedName>
    <alternativeName>
        <fullName evidence="10">Nucleoporin GLE1</fullName>
    </alternativeName>
</protein>
<keyword evidence="7" id="KW-0906">Nuclear pore complex</keyword>
<evidence type="ECO:0000313" key="12">
    <source>
        <dbReference type="Proteomes" id="UP001515500"/>
    </source>
</evidence>
<dbReference type="GeneID" id="120269516"/>
<keyword evidence="11" id="KW-0175">Coiled coil</keyword>